<name>A0A7S3LBY7_9STRA</name>
<dbReference type="InterPro" id="IPR051222">
    <property type="entry name" value="PPR/CCM1_RNA-binding"/>
</dbReference>
<dbReference type="AlphaFoldDB" id="A0A7S3LBY7"/>
<gene>
    <name evidence="2" type="ORF">ACOF00016_LOCUS13666</name>
</gene>
<proteinExistence type="predicted"/>
<protein>
    <recommendedName>
        <fullName evidence="3">Pentacotripeptide-repeat region of PRORP domain-containing protein</fullName>
    </recommendedName>
</protein>
<dbReference type="InterPro" id="IPR002885">
    <property type="entry name" value="PPR_rpt"/>
</dbReference>
<organism evidence="2">
    <name type="scientific">Amphora coffeiformis</name>
    <dbReference type="NCBI Taxonomy" id="265554"/>
    <lineage>
        <taxon>Eukaryota</taxon>
        <taxon>Sar</taxon>
        <taxon>Stramenopiles</taxon>
        <taxon>Ochrophyta</taxon>
        <taxon>Bacillariophyta</taxon>
        <taxon>Bacillariophyceae</taxon>
        <taxon>Bacillariophycidae</taxon>
        <taxon>Thalassiophysales</taxon>
        <taxon>Catenulaceae</taxon>
        <taxon>Amphora</taxon>
    </lineage>
</organism>
<evidence type="ECO:0008006" key="3">
    <source>
        <dbReference type="Google" id="ProtNLM"/>
    </source>
</evidence>
<dbReference type="EMBL" id="HBIM01017749">
    <property type="protein sequence ID" value="CAE0416629.1"/>
    <property type="molecule type" value="Transcribed_RNA"/>
</dbReference>
<sequence>MNSGRQAHGVLRHMFRLHCRNVPDVLPDAFSFAAVLTAYQRVATVESALAADKLVAEMEKLYEAGEIQSPPDVYHYTILAGVWAKSEQGRRGADRSVEILTHMMERHKAGFPSVKPNVRTFNAVLDCLARADDGDRVEDLLYHMLTLSRQGDQSAKPDSFSFNCAISAFTRSKRQGSGRRAEAILDLFLEYQENENPSAVPDARSFTNIIAHYGRSRWLSGTGSTALDAPYRAEYIFNRMVALFKDGRKYLEPNIFAVTTVIDSYSYAKHPDAGSNAERLLRLVINLREKHGAKRLNVNTALLNSVLFAWANSGDTNSSKAAAHVEYMENEYAAGNVELRPDTRSYSLLLSAISKSTGHDKARKALDVINRMKEQIRRGNQGVTMDEHHYSLAINACAFSNADIDSEVEAFQIATKLFEEVMNTPDLQPTSLTFGWFIQACGRLRVPEAIRNAYIERAFNLCCERGLVNDFVLRRLLGAGPEDLLGKLLAPLKISSSWKLGRVNVSMLPAAWTARTGKRKSER</sequence>
<dbReference type="PANTHER" id="PTHR47942:SF63">
    <property type="entry name" value="PENTATRICOPEPTIDE REPEAT-CONTAINING PROTEIN"/>
    <property type="match status" value="1"/>
</dbReference>
<dbReference type="Gene3D" id="1.25.40.10">
    <property type="entry name" value="Tetratricopeptide repeat domain"/>
    <property type="match status" value="3"/>
</dbReference>
<accession>A0A7S3LBY7</accession>
<dbReference type="PANTHER" id="PTHR47942">
    <property type="entry name" value="TETRATRICOPEPTIDE REPEAT (TPR)-LIKE SUPERFAMILY PROTEIN-RELATED"/>
    <property type="match status" value="1"/>
</dbReference>
<dbReference type="Pfam" id="PF01535">
    <property type="entry name" value="PPR"/>
    <property type="match status" value="1"/>
</dbReference>
<evidence type="ECO:0000313" key="2">
    <source>
        <dbReference type="EMBL" id="CAE0416629.1"/>
    </source>
</evidence>
<evidence type="ECO:0000256" key="1">
    <source>
        <dbReference type="ARBA" id="ARBA00022737"/>
    </source>
</evidence>
<dbReference type="InterPro" id="IPR011990">
    <property type="entry name" value="TPR-like_helical_dom_sf"/>
</dbReference>
<keyword evidence="1" id="KW-0677">Repeat</keyword>
<reference evidence="2" key="1">
    <citation type="submission" date="2021-01" db="EMBL/GenBank/DDBJ databases">
        <authorList>
            <person name="Corre E."/>
            <person name="Pelletier E."/>
            <person name="Niang G."/>
            <person name="Scheremetjew M."/>
            <person name="Finn R."/>
            <person name="Kale V."/>
            <person name="Holt S."/>
            <person name="Cochrane G."/>
            <person name="Meng A."/>
            <person name="Brown T."/>
            <person name="Cohen L."/>
        </authorList>
    </citation>
    <scope>NUCLEOTIDE SEQUENCE</scope>
    <source>
        <strain evidence="2">CCMP127</strain>
    </source>
</reference>